<feature type="domain" description="Minor capsid protein P11 C-terminal conserved region" evidence="3">
    <location>
        <begin position="108"/>
        <end position="190"/>
    </location>
</feature>
<feature type="transmembrane region" description="Helical" evidence="2">
    <location>
        <begin position="12"/>
        <end position="30"/>
    </location>
</feature>
<keyword evidence="2" id="KW-0472">Membrane</keyword>
<organism evidence="4">
    <name type="scientific">viral metagenome</name>
    <dbReference type="NCBI Taxonomy" id="1070528"/>
    <lineage>
        <taxon>unclassified sequences</taxon>
        <taxon>metagenomes</taxon>
        <taxon>organismal metagenomes</taxon>
    </lineage>
</organism>
<dbReference type="InterPro" id="IPR055730">
    <property type="entry name" value="P11_C"/>
</dbReference>
<proteinExistence type="predicted"/>
<reference evidence="4" key="1">
    <citation type="journal article" date="2020" name="Nature">
        <title>Giant virus diversity and host interactions through global metagenomics.</title>
        <authorList>
            <person name="Schulz F."/>
            <person name="Roux S."/>
            <person name="Paez-Espino D."/>
            <person name="Jungbluth S."/>
            <person name="Walsh D.A."/>
            <person name="Denef V.J."/>
            <person name="McMahon K.D."/>
            <person name="Konstantinidis K.T."/>
            <person name="Eloe-Fadrosh E.A."/>
            <person name="Kyrpides N.C."/>
            <person name="Woyke T."/>
        </authorList>
    </citation>
    <scope>NUCLEOTIDE SEQUENCE</scope>
    <source>
        <strain evidence="4">GVMAG-M-3300023174-75</strain>
    </source>
</reference>
<accession>A0A6C0DX26</accession>
<dbReference type="EMBL" id="MN739684">
    <property type="protein sequence ID" value="QHT21038.1"/>
    <property type="molecule type" value="Genomic_DNA"/>
</dbReference>
<dbReference type="Pfam" id="PF23983">
    <property type="entry name" value="P11_C"/>
    <property type="match status" value="1"/>
</dbReference>
<protein>
    <recommendedName>
        <fullName evidence="3">Minor capsid protein P11 C-terminal conserved region domain-containing protein</fullName>
    </recommendedName>
</protein>
<dbReference type="AlphaFoldDB" id="A0A6C0DX26"/>
<keyword evidence="2" id="KW-0812">Transmembrane</keyword>
<evidence type="ECO:0000256" key="2">
    <source>
        <dbReference type="SAM" id="Phobius"/>
    </source>
</evidence>
<keyword evidence="2" id="KW-1133">Transmembrane helix</keyword>
<evidence type="ECO:0000313" key="4">
    <source>
        <dbReference type="EMBL" id="QHT21038.1"/>
    </source>
</evidence>
<name>A0A6C0DX26_9ZZZZ</name>
<evidence type="ECO:0000256" key="1">
    <source>
        <dbReference type="SAM" id="MobiDB-lite"/>
    </source>
</evidence>
<feature type="region of interest" description="Disordered" evidence="1">
    <location>
        <begin position="156"/>
        <end position="175"/>
    </location>
</feature>
<evidence type="ECO:0000259" key="3">
    <source>
        <dbReference type="Pfam" id="PF23983"/>
    </source>
</evidence>
<sequence>MTVLNKVKKGIKIEHVLVVVAFLVGIAAFYKYSEGKNLLQLPMTGQNQPLNPGSYPESSSQENVSALSITNSNTTYAPYNGNPNSQIATSADSANAINQLVSTKAVSNPADLLPNSSVNEWSNLNPVSSSDLRNVNLLNPTQLVGINTQGSSLRNSNLQIRSEPPNPRSNTNCPWNISTIETDTFRRPLEIG</sequence>